<accession>A0A815JZ58</accession>
<dbReference type="Proteomes" id="UP000663854">
    <property type="component" value="Unassembled WGS sequence"/>
</dbReference>
<evidence type="ECO:0000313" key="4">
    <source>
        <dbReference type="Proteomes" id="UP000663870"/>
    </source>
</evidence>
<dbReference type="AlphaFoldDB" id="A0A815JZ58"/>
<dbReference type="EMBL" id="CAJNOH010005079">
    <property type="protein sequence ID" value="CAF1388708.1"/>
    <property type="molecule type" value="Genomic_DNA"/>
</dbReference>
<sequence length="37" mass="4042">MVVGMKETGLTDNNKALDSKDNKYYCNLCAAGGWDKS</sequence>
<dbReference type="Proteomes" id="UP000663870">
    <property type="component" value="Unassembled WGS sequence"/>
</dbReference>
<organism evidence="1 3">
    <name type="scientific">Rotaria sordida</name>
    <dbReference type="NCBI Taxonomy" id="392033"/>
    <lineage>
        <taxon>Eukaryota</taxon>
        <taxon>Metazoa</taxon>
        <taxon>Spiralia</taxon>
        <taxon>Gnathifera</taxon>
        <taxon>Rotifera</taxon>
        <taxon>Eurotatoria</taxon>
        <taxon>Bdelloidea</taxon>
        <taxon>Philodinida</taxon>
        <taxon>Philodinidae</taxon>
        <taxon>Rotaria</taxon>
    </lineage>
</organism>
<dbReference type="EMBL" id="CAJNOL010006564">
    <property type="protein sequence ID" value="CAF1619376.1"/>
    <property type="molecule type" value="Genomic_DNA"/>
</dbReference>
<comment type="caution">
    <text evidence="1">The sequence shown here is derived from an EMBL/GenBank/DDBJ whole genome shotgun (WGS) entry which is preliminary data.</text>
</comment>
<gene>
    <name evidence="2" type="ORF">JXQ802_LOCUS50401</name>
    <name evidence="1" type="ORF">PYM288_LOCUS34227</name>
</gene>
<evidence type="ECO:0000313" key="1">
    <source>
        <dbReference type="EMBL" id="CAF1388708.1"/>
    </source>
</evidence>
<evidence type="ECO:0000313" key="2">
    <source>
        <dbReference type="EMBL" id="CAF1619376.1"/>
    </source>
</evidence>
<keyword evidence="4" id="KW-1185">Reference proteome</keyword>
<proteinExistence type="predicted"/>
<evidence type="ECO:0000313" key="3">
    <source>
        <dbReference type="Proteomes" id="UP000663854"/>
    </source>
</evidence>
<name>A0A815JZ58_9BILA</name>
<feature type="non-terminal residue" evidence="1">
    <location>
        <position position="37"/>
    </location>
</feature>
<reference evidence="1" key="1">
    <citation type="submission" date="2021-02" db="EMBL/GenBank/DDBJ databases">
        <authorList>
            <person name="Nowell W R."/>
        </authorList>
    </citation>
    <scope>NUCLEOTIDE SEQUENCE</scope>
</reference>
<protein>
    <submittedName>
        <fullName evidence="1">Uncharacterized protein</fullName>
    </submittedName>
</protein>